<name>A0ABS6UG03_9PSEU</name>
<dbReference type="Proteomes" id="UP000694300">
    <property type="component" value="Unassembled WGS sequence"/>
</dbReference>
<evidence type="ECO:0000313" key="1">
    <source>
        <dbReference type="EMBL" id="MBW0131185.1"/>
    </source>
</evidence>
<reference evidence="1 3" key="1">
    <citation type="submission" date="2020-11" db="EMBL/GenBank/DDBJ databases">
        <title>Pseudonocardia abyssalis sp. nov. and Pseudonocardia oceani sp. nov., description and phylogenomic analysis of two novel actinomycetes isolated from the deep Southern Ocean.</title>
        <authorList>
            <person name="Parra J."/>
        </authorList>
    </citation>
    <scope>NUCLEOTIDE SEQUENCE [LARGE SCALE GENOMIC DNA]</scope>
    <source>
        <strain evidence="1">KRD-185</strain>
        <strain evidence="3">KRD185</strain>
    </source>
</reference>
<dbReference type="EMBL" id="JADQDF010000003">
    <property type="protein sequence ID" value="MBW0132553.1"/>
    <property type="molecule type" value="Genomic_DNA"/>
</dbReference>
<evidence type="ECO:0000313" key="2">
    <source>
        <dbReference type="EMBL" id="MBW0132553.1"/>
    </source>
</evidence>
<evidence type="ECO:0000313" key="3">
    <source>
        <dbReference type="Proteomes" id="UP000694300"/>
    </source>
</evidence>
<accession>A0ABS6UG03</accession>
<protein>
    <submittedName>
        <fullName evidence="1">Phage gp6-like head-tail connector protein</fullName>
    </submittedName>
</protein>
<sequence length="178" mass="18654">MPGGYSLVSLQEARQFINARDGDNTDDAELMRFAEAATEVVERHVGEVLVRRTIVETHVVTSGHPALLRTPVTELVSVSVGGTASDVTSLALNPVTGLLYGLAGTAVVTYVAGVNEVPSAYQEATLIICQHLWSTQRANGFTSAPAYGSSDVPAVMGMGYALPNRAAELLGARAPNCP</sequence>
<dbReference type="RefSeq" id="WP_218596147.1">
    <property type="nucleotide sequence ID" value="NZ_JADQDF010000001.1"/>
</dbReference>
<organism evidence="1 3">
    <name type="scientific">Pseudonocardia oceani</name>
    <dbReference type="NCBI Taxonomy" id="2792013"/>
    <lineage>
        <taxon>Bacteria</taxon>
        <taxon>Bacillati</taxon>
        <taxon>Actinomycetota</taxon>
        <taxon>Actinomycetes</taxon>
        <taxon>Pseudonocardiales</taxon>
        <taxon>Pseudonocardiaceae</taxon>
        <taxon>Pseudonocardia</taxon>
    </lineage>
</organism>
<proteinExistence type="predicted"/>
<keyword evidence="3" id="KW-1185">Reference proteome</keyword>
<gene>
    <name evidence="1" type="ORF">I4I82_26395</name>
    <name evidence="2" type="ORF">I4I82_33440</name>
</gene>
<comment type="caution">
    <text evidence="1">The sequence shown here is derived from an EMBL/GenBank/DDBJ whole genome shotgun (WGS) entry which is preliminary data.</text>
</comment>
<dbReference type="EMBL" id="JADQDF010000001">
    <property type="protein sequence ID" value="MBW0131185.1"/>
    <property type="molecule type" value="Genomic_DNA"/>
</dbReference>